<dbReference type="AlphaFoldDB" id="A0A1I7C6M2"/>
<dbReference type="GO" id="GO:0016020">
    <property type="term" value="C:membrane"/>
    <property type="evidence" value="ECO:0007669"/>
    <property type="project" value="InterPro"/>
</dbReference>
<dbReference type="Pfam" id="PF01066">
    <property type="entry name" value="CDP-OH_P_transf"/>
    <property type="match status" value="1"/>
</dbReference>
<dbReference type="InterPro" id="IPR048254">
    <property type="entry name" value="CDP_ALCOHOL_P_TRANSF_CS"/>
</dbReference>
<feature type="transmembrane region" description="Helical" evidence="3">
    <location>
        <begin position="7"/>
        <end position="25"/>
    </location>
</feature>
<dbReference type="PROSITE" id="PS00379">
    <property type="entry name" value="CDP_ALCOHOL_P_TRANSF"/>
    <property type="match status" value="1"/>
</dbReference>
<evidence type="ECO:0000313" key="4">
    <source>
        <dbReference type="EMBL" id="SFT95081.1"/>
    </source>
</evidence>
<keyword evidence="3" id="KW-1133">Transmembrane helix</keyword>
<sequence>MTIARDLGTGALGLVIPASLLTGWLEASLPVPLLAMVCYLIMAGLVLANLPAHWRELGWANRVTLGRGAIVALLAGTLADPDLLARSAFPLAILALLALLLDGVDGWVARRTSTQSDFGARFDMELDAFFILVLCLALLLLDKAGPWVLAIGAMRYAFVIAGLRMTWLTDPLPESRRRKAVCVWQVAALMIALLPMTGTTAASWLAGSALLALSWSFITDIRWLYRRASA</sequence>
<keyword evidence="1 2" id="KW-0808">Transferase</keyword>
<dbReference type="InterPro" id="IPR043130">
    <property type="entry name" value="CDP-OH_PTrfase_TM_dom"/>
</dbReference>
<comment type="similarity">
    <text evidence="2">Belongs to the CDP-alcohol phosphatidyltransferase class-I family.</text>
</comment>
<dbReference type="RefSeq" id="WP_089851385.1">
    <property type="nucleotide sequence ID" value="NZ_FPAQ01000037.1"/>
</dbReference>
<proteinExistence type="inferred from homology"/>
<dbReference type="GO" id="GO:0008654">
    <property type="term" value="P:phospholipid biosynthetic process"/>
    <property type="evidence" value="ECO:0007669"/>
    <property type="project" value="InterPro"/>
</dbReference>
<dbReference type="OrthoDB" id="9782011at2"/>
<feature type="transmembrane region" description="Helical" evidence="3">
    <location>
        <begin position="31"/>
        <end position="52"/>
    </location>
</feature>
<accession>A0A1I7C6M2</accession>
<gene>
    <name evidence="4" type="ORF">SAMN04487956_13711</name>
</gene>
<feature type="transmembrane region" description="Helical" evidence="3">
    <location>
        <begin position="122"/>
        <end position="141"/>
    </location>
</feature>
<dbReference type="GO" id="GO:0016780">
    <property type="term" value="F:phosphotransferase activity, for other substituted phosphate groups"/>
    <property type="evidence" value="ECO:0007669"/>
    <property type="project" value="InterPro"/>
</dbReference>
<keyword evidence="3" id="KW-0812">Transmembrane</keyword>
<evidence type="ECO:0000313" key="5">
    <source>
        <dbReference type="Proteomes" id="UP000199594"/>
    </source>
</evidence>
<dbReference type="InterPro" id="IPR000462">
    <property type="entry name" value="CDP-OH_P_trans"/>
</dbReference>
<dbReference type="Proteomes" id="UP000199594">
    <property type="component" value="Unassembled WGS sequence"/>
</dbReference>
<protein>
    <submittedName>
        <fullName evidence="4">Phosphatidylglycerophosphate synthase</fullName>
    </submittedName>
</protein>
<name>A0A1I7C6M2_9GAMM</name>
<evidence type="ECO:0000256" key="1">
    <source>
        <dbReference type="ARBA" id="ARBA00022679"/>
    </source>
</evidence>
<evidence type="ECO:0000256" key="2">
    <source>
        <dbReference type="RuleBase" id="RU003750"/>
    </source>
</evidence>
<organism evidence="4 5">
    <name type="scientific">Halomonas saccharevitans</name>
    <dbReference type="NCBI Taxonomy" id="416872"/>
    <lineage>
        <taxon>Bacteria</taxon>
        <taxon>Pseudomonadati</taxon>
        <taxon>Pseudomonadota</taxon>
        <taxon>Gammaproteobacteria</taxon>
        <taxon>Oceanospirillales</taxon>
        <taxon>Halomonadaceae</taxon>
        <taxon>Halomonas</taxon>
    </lineage>
</organism>
<feature type="transmembrane region" description="Helical" evidence="3">
    <location>
        <begin position="59"/>
        <end position="77"/>
    </location>
</feature>
<dbReference type="EMBL" id="FPAQ01000037">
    <property type="protein sequence ID" value="SFT95081.1"/>
    <property type="molecule type" value="Genomic_DNA"/>
</dbReference>
<keyword evidence="3" id="KW-0472">Membrane</keyword>
<dbReference type="Gene3D" id="1.20.120.1760">
    <property type="match status" value="1"/>
</dbReference>
<feature type="transmembrane region" description="Helical" evidence="3">
    <location>
        <begin position="204"/>
        <end position="225"/>
    </location>
</feature>
<reference evidence="4 5" key="1">
    <citation type="submission" date="2016-10" db="EMBL/GenBank/DDBJ databases">
        <authorList>
            <person name="de Groot N.N."/>
        </authorList>
    </citation>
    <scope>NUCLEOTIDE SEQUENCE [LARGE SCALE GENOMIC DNA]</scope>
    <source>
        <strain evidence="4 5">CGMCC 1.6493</strain>
    </source>
</reference>
<evidence type="ECO:0000256" key="3">
    <source>
        <dbReference type="SAM" id="Phobius"/>
    </source>
</evidence>
<feature type="transmembrane region" description="Helical" evidence="3">
    <location>
        <begin position="83"/>
        <end position="101"/>
    </location>
</feature>